<feature type="repeat" description="ANK" evidence="3">
    <location>
        <begin position="242"/>
        <end position="274"/>
    </location>
</feature>
<comment type="caution">
    <text evidence="4">The sequence shown here is derived from an EMBL/GenBank/DDBJ whole genome shotgun (WGS) entry which is preliminary data.</text>
</comment>
<accession>A0ABQ9EZD0</accession>
<dbReference type="PROSITE" id="PS50088">
    <property type="entry name" value="ANK_REPEAT"/>
    <property type="match status" value="4"/>
</dbReference>
<evidence type="ECO:0000256" key="2">
    <source>
        <dbReference type="ARBA" id="ARBA00023043"/>
    </source>
</evidence>
<dbReference type="EMBL" id="JARBDR010000640">
    <property type="protein sequence ID" value="KAJ8310524.1"/>
    <property type="molecule type" value="Genomic_DNA"/>
</dbReference>
<organism evidence="4 5">
    <name type="scientific">Tegillarca granosa</name>
    <name type="common">Malaysian cockle</name>
    <name type="synonym">Anadara granosa</name>
    <dbReference type="NCBI Taxonomy" id="220873"/>
    <lineage>
        <taxon>Eukaryota</taxon>
        <taxon>Metazoa</taxon>
        <taxon>Spiralia</taxon>
        <taxon>Lophotrochozoa</taxon>
        <taxon>Mollusca</taxon>
        <taxon>Bivalvia</taxon>
        <taxon>Autobranchia</taxon>
        <taxon>Pteriomorphia</taxon>
        <taxon>Arcoida</taxon>
        <taxon>Arcoidea</taxon>
        <taxon>Arcidae</taxon>
        <taxon>Tegillarca</taxon>
    </lineage>
</organism>
<dbReference type="PANTHER" id="PTHR24193:SF121">
    <property type="entry name" value="ADA2A-CONTAINING COMPLEX COMPONENT 3, ISOFORM D"/>
    <property type="match status" value="1"/>
</dbReference>
<dbReference type="PANTHER" id="PTHR24193">
    <property type="entry name" value="ANKYRIN REPEAT PROTEIN"/>
    <property type="match status" value="1"/>
</dbReference>
<protein>
    <submittedName>
        <fullName evidence="4">Uncharacterized protein</fullName>
    </submittedName>
</protein>
<keyword evidence="2 3" id="KW-0040">ANK repeat</keyword>
<dbReference type="InterPro" id="IPR050663">
    <property type="entry name" value="Ankyrin-SOCS_Box"/>
</dbReference>
<sequence length="467" mass="52757">MGHMTNPKYDTTAMGHMTNPKYDRTAIGHMTNPKYDRTATGHMTNLKYDSTAMGHMTIPMYDRTAMGHMTDTKYDRTARGHMTNPKNDLRLFREEMGSVLMKSQVDGSMDQRAFDYVFKDYVYGLQQLSEQYDLKKIIFKGSTNLLHVAASAGSKNCVKYLLDVGLDPNSVDISNETPLHSCILAQKHSIECLELILKHKADINAKNVWFRTPLMKAIVNFKYSCAKYLIREGADVNTYDKYGTTPLHVCASYGNFDLMEILLQHKAFVNAKDVRGRTALNFAILGNHKGIFYKFLSTYCYENSAVDLEQSVQLVITKLEVEMLQALLKAGASVRNPSIDLCLKIVQKCVKGTDVNAEASSEQMQKVYKSMQCMKLFISANGFPVTRSIDDKISNLMNSSNNVTILKNLHDLKEILAVVIETKKGTPDTLQNLSRRKCRCALMLQNKNVIWAANKLDVSQNKIFIKL</sequence>
<feature type="repeat" description="ANK" evidence="3">
    <location>
        <begin position="174"/>
        <end position="208"/>
    </location>
</feature>
<evidence type="ECO:0000313" key="5">
    <source>
        <dbReference type="Proteomes" id="UP001217089"/>
    </source>
</evidence>
<feature type="repeat" description="ANK" evidence="3">
    <location>
        <begin position="211"/>
        <end position="241"/>
    </location>
</feature>
<dbReference type="Gene3D" id="1.25.40.20">
    <property type="entry name" value="Ankyrin repeat-containing domain"/>
    <property type="match status" value="1"/>
</dbReference>
<reference evidence="4 5" key="1">
    <citation type="submission" date="2022-12" db="EMBL/GenBank/DDBJ databases">
        <title>Chromosome-level genome of Tegillarca granosa.</title>
        <authorList>
            <person name="Kim J."/>
        </authorList>
    </citation>
    <scope>NUCLEOTIDE SEQUENCE [LARGE SCALE GENOMIC DNA]</scope>
    <source>
        <strain evidence="4">Teg-2019</strain>
        <tissue evidence="4">Adductor muscle</tissue>
    </source>
</reference>
<gene>
    <name evidence="4" type="ORF">KUTeg_012389</name>
</gene>
<dbReference type="InterPro" id="IPR036770">
    <property type="entry name" value="Ankyrin_rpt-contain_sf"/>
</dbReference>
<dbReference type="SUPFAM" id="SSF48403">
    <property type="entry name" value="Ankyrin repeat"/>
    <property type="match status" value="1"/>
</dbReference>
<dbReference type="PROSITE" id="PS50297">
    <property type="entry name" value="ANK_REP_REGION"/>
    <property type="match status" value="2"/>
</dbReference>
<name>A0ABQ9EZD0_TEGGR</name>
<evidence type="ECO:0000313" key="4">
    <source>
        <dbReference type="EMBL" id="KAJ8310524.1"/>
    </source>
</evidence>
<dbReference type="Proteomes" id="UP001217089">
    <property type="component" value="Unassembled WGS sequence"/>
</dbReference>
<evidence type="ECO:0000256" key="3">
    <source>
        <dbReference type="PROSITE-ProRule" id="PRU00023"/>
    </source>
</evidence>
<proteinExistence type="predicted"/>
<keyword evidence="1" id="KW-0677">Repeat</keyword>
<dbReference type="InterPro" id="IPR002110">
    <property type="entry name" value="Ankyrin_rpt"/>
</dbReference>
<evidence type="ECO:0000256" key="1">
    <source>
        <dbReference type="ARBA" id="ARBA00022737"/>
    </source>
</evidence>
<dbReference type="Pfam" id="PF12796">
    <property type="entry name" value="Ank_2"/>
    <property type="match status" value="2"/>
</dbReference>
<dbReference type="SMART" id="SM00248">
    <property type="entry name" value="ANK"/>
    <property type="match status" value="6"/>
</dbReference>
<keyword evidence="5" id="KW-1185">Reference proteome</keyword>
<feature type="repeat" description="ANK" evidence="3">
    <location>
        <begin position="141"/>
        <end position="173"/>
    </location>
</feature>